<reference evidence="4 5" key="1">
    <citation type="submission" date="2024-06" db="EMBL/GenBank/DDBJ databases">
        <title>Genomic Encyclopedia of Type Strains, Phase IV (KMG-IV): sequencing the most valuable type-strain genomes for metagenomic binning, comparative biology and taxonomic classification.</title>
        <authorList>
            <person name="Goeker M."/>
        </authorList>
    </citation>
    <scope>NUCLEOTIDE SEQUENCE [LARGE SCALE GENOMIC DNA]</scope>
    <source>
        <strain evidence="4 5">DSM 26128</strain>
    </source>
</reference>
<name>A0ABV2G896_9BACL</name>
<keyword evidence="5" id="KW-1185">Reference proteome</keyword>
<evidence type="ECO:0000259" key="3">
    <source>
        <dbReference type="Pfam" id="PF14504"/>
    </source>
</evidence>
<dbReference type="PANTHER" id="PTHR31157">
    <property type="entry name" value="SCP DOMAIN-CONTAINING PROTEIN"/>
    <property type="match status" value="1"/>
</dbReference>
<organism evidence="4 5">
    <name type="scientific">Bhargavaea ullalensis</name>
    <dbReference type="NCBI Taxonomy" id="1265685"/>
    <lineage>
        <taxon>Bacteria</taxon>
        <taxon>Bacillati</taxon>
        <taxon>Bacillota</taxon>
        <taxon>Bacilli</taxon>
        <taxon>Bacillales</taxon>
        <taxon>Caryophanaceae</taxon>
        <taxon>Bhargavaea</taxon>
    </lineage>
</organism>
<dbReference type="InterPro" id="IPR014044">
    <property type="entry name" value="CAP_dom"/>
</dbReference>
<dbReference type="Gene3D" id="3.40.33.10">
    <property type="entry name" value="CAP"/>
    <property type="match status" value="1"/>
</dbReference>
<feature type="domain" description="SCP" evidence="2">
    <location>
        <begin position="261"/>
        <end position="376"/>
    </location>
</feature>
<evidence type="ECO:0000259" key="2">
    <source>
        <dbReference type="Pfam" id="PF00188"/>
    </source>
</evidence>
<dbReference type="CDD" id="cd05379">
    <property type="entry name" value="CAP_bacterial"/>
    <property type="match status" value="1"/>
</dbReference>
<sequence>MRRLLSLILLAVLVFLARPLWEGPVSRYVDLSFLDRFDAAIADFRDKPAVNEAIGKIGDGAESLYAKLEQSVKDDRARRQGAATETVDKPNLETPADAPVTVHNLAIGDPQDRVRAELGEPARSTTNEYGTAWDTYHDGYHNFVMVSADAKGRVNGLYTNQDMIASRDGIKYGSRKAEVRAAYGKPLDRIIKGRNAFLMQDTGEYDVYELGGSYVTFFYDVHQKDTVTAVQLIDKKLELNHNALYASGGASLKEGFERQLFDLTNAARVAHGESVLDWDGRTAGTAVKHSEDMAQNGYFAHENLKGQSPFDRMAEDGIQFRGAGENLAYGQPSAIFAHEGLMNSLGHRKNILNRDYRLLGVGVAFNEDNQPYYTENFLFR</sequence>
<dbReference type="PANTHER" id="PTHR31157:SF1">
    <property type="entry name" value="SCP DOMAIN-CONTAINING PROTEIN"/>
    <property type="match status" value="1"/>
</dbReference>
<protein>
    <submittedName>
        <fullName evidence="4">Uncharacterized protein YkwD</fullName>
    </submittedName>
</protein>
<dbReference type="SUPFAM" id="SSF55797">
    <property type="entry name" value="PR-1-like"/>
    <property type="match status" value="1"/>
</dbReference>
<dbReference type="InterPro" id="IPR035940">
    <property type="entry name" value="CAP_sf"/>
</dbReference>
<dbReference type="InterPro" id="IPR029410">
    <property type="entry name" value="CAP_assoc"/>
</dbReference>
<comment type="caution">
    <text evidence="4">The sequence shown here is derived from an EMBL/GenBank/DDBJ whole genome shotgun (WGS) entry which is preliminary data.</text>
</comment>
<dbReference type="Pfam" id="PF14504">
    <property type="entry name" value="CAP_assoc_N"/>
    <property type="match status" value="1"/>
</dbReference>
<proteinExistence type="predicted"/>
<accession>A0ABV2G896</accession>
<dbReference type="Proteomes" id="UP001549099">
    <property type="component" value="Unassembled WGS sequence"/>
</dbReference>
<feature type="region of interest" description="Disordered" evidence="1">
    <location>
        <begin position="75"/>
        <end position="95"/>
    </location>
</feature>
<evidence type="ECO:0000313" key="4">
    <source>
        <dbReference type="EMBL" id="MET3574513.1"/>
    </source>
</evidence>
<dbReference type="EMBL" id="JBEPLW010000001">
    <property type="protein sequence ID" value="MET3574513.1"/>
    <property type="molecule type" value="Genomic_DNA"/>
</dbReference>
<evidence type="ECO:0000256" key="1">
    <source>
        <dbReference type="SAM" id="MobiDB-lite"/>
    </source>
</evidence>
<evidence type="ECO:0000313" key="5">
    <source>
        <dbReference type="Proteomes" id="UP001549099"/>
    </source>
</evidence>
<dbReference type="Pfam" id="PF00188">
    <property type="entry name" value="CAP"/>
    <property type="match status" value="1"/>
</dbReference>
<dbReference type="RefSeq" id="WP_354194744.1">
    <property type="nucleotide sequence ID" value="NZ_JBEPLW010000001.1"/>
</dbReference>
<gene>
    <name evidence="4" type="ORF">ABID49_000389</name>
</gene>
<feature type="domain" description="CAP-associated" evidence="3">
    <location>
        <begin position="107"/>
        <end position="242"/>
    </location>
</feature>